<keyword evidence="1" id="KW-0472">Membrane</keyword>
<evidence type="ECO:0000256" key="1">
    <source>
        <dbReference type="SAM" id="Phobius"/>
    </source>
</evidence>
<keyword evidence="1" id="KW-1133">Transmembrane helix</keyword>
<feature type="transmembrane region" description="Helical" evidence="1">
    <location>
        <begin position="196"/>
        <end position="213"/>
    </location>
</feature>
<feature type="transmembrane region" description="Helical" evidence="1">
    <location>
        <begin position="6"/>
        <end position="22"/>
    </location>
</feature>
<dbReference type="EMBL" id="MN448275">
    <property type="protein sequence ID" value="QFG74022.1"/>
    <property type="molecule type" value="Genomic_DNA"/>
</dbReference>
<reference evidence="2" key="1">
    <citation type="journal article" date="2019" name="Philos. Trans. R. Soc. Lond., B, Biol. Sci.">
        <title>Targeted metagenomic recovery of four divergent viruses reveals shared and distinctive characteristics of giant viruses of marine eukaryotes.</title>
        <authorList>
            <person name="Needham D.M."/>
            <person name="Poirier C."/>
            <person name="Hehenberger E."/>
            <person name="Jimenez V."/>
            <person name="Swalwell J.E."/>
            <person name="Santoro A.E."/>
            <person name="Worden A.Z."/>
        </authorList>
    </citation>
    <scope>NUCLEOTIDE SEQUENCE</scope>
    <source>
        <strain evidence="2">OPacV-662</strain>
    </source>
</reference>
<feature type="transmembrane region" description="Helical" evidence="1">
    <location>
        <begin position="74"/>
        <end position="94"/>
    </location>
</feature>
<keyword evidence="1" id="KW-0812">Transmembrane</keyword>
<name>A0A5J6VIX7_9VIRU</name>
<evidence type="ECO:0008006" key="3">
    <source>
        <dbReference type="Google" id="ProtNLM"/>
    </source>
</evidence>
<evidence type="ECO:0000313" key="2">
    <source>
        <dbReference type="EMBL" id="QFG74022.1"/>
    </source>
</evidence>
<organism evidence="2">
    <name type="scientific">Megaviridae environmental sample</name>
    <dbReference type="NCBI Taxonomy" id="1737588"/>
    <lineage>
        <taxon>Viruses</taxon>
        <taxon>Varidnaviria</taxon>
        <taxon>Bamfordvirae</taxon>
        <taxon>Nucleocytoviricota</taxon>
        <taxon>Megaviricetes</taxon>
        <taxon>Imitervirales</taxon>
        <taxon>Mimiviridae</taxon>
        <taxon>environmental samples</taxon>
    </lineage>
</organism>
<accession>A0A5J6VIX7</accession>
<proteinExistence type="predicted"/>
<protein>
    <recommendedName>
        <fullName evidence="3">TLC domain-containing protein</fullName>
    </recommendedName>
</protein>
<sequence length="222" mass="26195">MSGVFKYYIQIMIIAITYAVIVDTRAKKKEQPRDIINRHRAQYTSIVTLVTIAYILRYRTYFNLFQENPFNERRGIDDILCVVMCGYLCGDLYVSRKFEKQLNRNMTPIYIHHILGIVSQLITLKQGNSLGTSLVYVAEMLTSVRLFQPIVSKNTFIYMRLACYGMRAIVFWFYLIACTLFKTKVCIKYSNFTRRVWIVFIGCLIYLDKNWFLSTKRLLNKS</sequence>
<feature type="transmembrane region" description="Helical" evidence="1">
    <location>
        <begin position="43"/>
        <end position="62"/>
    </location>
</feature>
<feature type="transmembrane region" description="Helical" evidence="1">
    <location>
        <begin position="157"/>
        <end position="176"/>
    </location>
</feature>